<feature type="compositionally biased region" description="Low complexity" evidence="5">
    <location>
        <begin position="105"/>
        <end position="137"/>
    </location>
</feature>
<feature type="chain" id="PRO_5002440980" description="Gram-positive cocci surface proteins LPxTG domain-containing protein" evidence="7">
    <location>
        <begin position="22"/>
        <end position="183"/>
    </location>
</feature>
<evidence type="ECO:0000256" key="6">
    <source>
        <dbReference type="SAM" id="Phobius"/>
    </source>
</evidence>
<evidence type="ECO:0000313" key="10">
    <source>
        <dbReference type="Proteomes" id="UP000033393"/>
    </source>
</evidence>
<feature type="signal peptide" evidence="7">
    <location>
        <begin position="1"/>
        <end position="21"/>
    </location>
</feature>
<feature type="domain" description="Gram-positive cocci surface proteins LPxTG" evidence="8">
    <location>
        <begin position="150"/>
        <end position="183"/>
    </location>
</feature>
<keyword evidence="2" id="KW-0964">Secreted</keyword>
<feature type="transmembrane region" description="Helical" evidence="6">
    <location>
        <begin position="159"/>
        <end position="178"/>
    </location>
</feature>
<evidence type="ECO:0000256" key="4">
    <source>
        <dbReference type="ARBA" id="ARBA00023088"/>
    </source>
</evidence>
<proteinExistence type="predicted"/>
<keyword evidence="10" id="KW-1185">Reference proteome</keyword>
<evidence type="ECO:0000256" key="7">
    <source>
        <dbReference type="SAM" id="SignalP"/>
    </source>
</evidence>
<dbReference type="NCBIfam" id="TIGR01167">
    <property type="entry name" value="LPXTG_anchor"/>
    <property type="match status" value="1"/>
</dbReference>
<evidence type="ECO:0000256" key="5">
    <source>
        <dbReference type="SAM" id="MobiDB-lite"/>
    </source>
</evidence>
<feature type="region of interest" description="Disordered" evidence="5">
    <location>
        <begin position="105"/>
        <end position="153"/>
    </location>
</feature>
<accession>A0A0F0GL20</accession>
<keyword evidence="3 7" id="KW-0732">Signal</keyword>
<evidence type="ECO:0000256" key="2">
    <source>
        <dbReference type="ARBA" id="ARBA00022525"/>
    </source>
</evidence>
<evidence type="ECO:0000313" key="9">
    <source>
        <dbReference type="EMBL" id="KJK44204.1"/>
    </source>
</evidence>
<keyword evidence="6" id="KW-0812">Transmembrane</keyword>
<feature type="compositionally biased region" description="Pro residues" evidence="5">
    <location>
        <begin position="138"/>
        <end position="149"/>
    </location>
</feature>
<dbReference type="PATRIC" id="fig|68170.10.peg.7874"/>
<dbReference type="EMBL" id="JYJG01000256">
    <property type="protein sequence ID" value="KJK44204.1"/>
    <property type="molecule type" value="Genomic_DNA"/>
</dbReference>
<keyword evidence="1" id="KW-0134">Cell wall</keyword>
<keyword evidence="6" id="KW-1133">Transmembrane helix</keyword>
<dbReference type="AlphaFoldDB" id="A0A0F0GL20"/>
<reference evidence="9 10" key="1">
    <citation type="submission" date="2015-02" db="EMBL/GenBank/DDBJ databases">
        <authorList>
            <person name="Ju K.-S."/>
            <person name="Doroghazi J.R."/>
            <person name="Metcalf W."/>
        </authorList>
    </citation>
    <scope>NUCLEOTIDE SEQUENCE [LARGE SCALE GENOMIC DNA]</scope>
    <source>
        <strain evidence="9 10">NRRL B-16140</strain>
    </source>
</reference>
<evidence type="ECO:0000259" key="8">
    <source>
        <dbReference type="PROSITE" id="PS50847"/>
    </source>
</evidence>
<dbReference type="PROSITE" id="PS50847">
    <property type="entry name" value="GRAM_POS_ANCHORING"/>
    <property type="match status" value="1"/>
</dbReference>
<gene>
    <name evidence="9" type="ORF">UK23_30165</name>
</gene>
<sequence>MIAVTATAALASLALATPASAHVPTAKAECVEDKAVLTVDLRYYAPAEKNTVLVKDGDKVLADLEFGATYNKKFVADGTVAHTFTVTVRAYDDKKYDLDGTYKTPPCVQKPPTTTTPPVTTTTPAVTTTTTPPVTTTAPPPAGPQPQPPLANTGASTTALMLGGLGLLAAGAVTMLLVRRRRA</sequence>
<name>A0A0F0GL20_LENAE</name>
<keyword evidence="6" id="KW-0472">Membrane</keyword>
<evidence type="ECO:0000256" key="1">
    <source>
        <dbReference type="ARBA" id="ARBA00022512"/>
    </source>
</evidence>
<protein>
    <recommendedName>
        <fullName evidence="8">Gram-positive cocci surface proteins LPxTG domain-containing protein</fullName>
    </recommendedName>
</protein>
<organism evidence="9 10">
    <name type="scientific">Lentzea aerocolonigenes</name>
    <name type="common">Lechevalieria aerocolonigenes</name>
    <name type="synonym">Saccharothrix aerocolonigenes</name>
    <dbReference type="NCBI Taxonomy" id="68170"/>
    <lineage>
        <taxon>Bacteria</taxon>
        <taxon>Bacillati</taxon>
        <taxon>Actinomycetota</taxon>
        <taxon>Actinomycetes</taxon>
        <taxon>Pseudonocardiales</taxon>
        <taxon>Pseudonocardiaceae</taxon>
        <taxon>Lentzea</taxon>
    </lineage>
</organism>
<comment type="caution">
    <text evidence="9">The sequence shown here is derived from an EMBL/GenBank/DDBJ whole genome shotgun (WGS) entry which is preliminary data.</text>
</comment>
<evidence type="ECO:0000256" key="3">
    <source>
        <dbReference type="ARBA" id="ARBA00022729"/>
    </source>
</evidence>
<keyword evidence="4" id="KW-0572">Peptidoglycan-anchor</keyword>
<dbReference type="Proteomes" id="UP000033393">
    <property type="component" value="Unassembled WGS sequence"/>
</dbReference>
<dbReference type="InterPro" id="IPR019931">
    <property type="entry name" value="LPXTG_anchor"/>
</dbReference>